<evidence type="ECO:0000313" key="10">
    <source>
        <dbReference type="EMBL" id="PNS18429.1"/>
    </source>
</evidence>
<dbReference type="NCBIfam" id="TIGR03439">
    <property type="entry name" value="methyl_EasF"/>
    <property type="match status" value="1"/>
</dbReference>
<dbReference type="Pfam" id="PF12867">
    <property type="entry name" value="DinB_2"/>
    <property type="match status" value="1"/>
</dbReference>
<evidence type="ECO:0000256" key="5">
    <source>
        <dbReference type="ARBA" id="ARBA00037882"/>
    </source>
</evidence>
<dbReference type="InParanoid" id="A0A2K1QTS6"/>
<feature type="compositionally biased region" description="Polar residues" evidence="6">
    <location>
        <begin position="635"/>
        <end position="652"/>
    </location>
</feature>
<dbReference type="GO" id="GO:0008168">
    <property type="term" value="F:methyltransferase activity"/>
    <property type="evidence" value="ECO:0007669"/>
    <property type="project" value="UniProtKB-KW"/>
</dbReference>
<dbReference type="EMBL" id="NKHZ01000041">
    <property type="protein sequence ID" value="PNS18429.1"/>
    <property type="molecule type" value="Genomic_DNA"/>
</dbReference>
<evidence type="ECO:0000256" key="1">
    <source>
        <dbReference type="ARBA" id="ARBA00022603"/>
    </source>
</evidence>
<protein>
    <submittedName>
        <fullName evidence="10">Ergothioneine biosynthesis protein 1</fullName>
    </submittedName>
</protein>
<dbReference type="GO" id="GO:0032259">
    <property type="term" value="P:methylation"/>
    <property type="evidence" value="ECO:0007669"/>
    <property type="project" value="UniProtKB-KW"/>
</dbReference>
<feature type="domain" description="Histidine-specific methyltransferase SAM-dependent" evidence="8">
    <location>
        <begin position="35"/>
        <end position="341"/>
    </location>
</feature>
<dbReference type="InterPro" id="IPR005532">
    <property type="entry name" value="SUMF_dom"/>
</dbReference>
<evidence type="ECO:0000256" key="3">
    <source>
        <dbReference type="ARBA" id="ARBA00023002"/>
    </source>
</evidence>
<keyword evidence="2" id="KW-0808">Transferase</keyword>
<gene>
    <name evidence="10" type="ORF">CAC42_6246</name>
</gene>
<dbReference type="InterPro" id="IPR029063">
    <property type="entry name" value="SAM-dependent_MTases_sf"/>
</dbReference>
<dbReference type="InterPro" id="IPR017805">
    <property type="entry name" value="SAM_MeTrfase_EasF-type_put"/>
</dbReference>
<dbReference type="InterPro" id="IPR051128">
    <property type="entry name" value="EgtD_Methyltrsf_superfamily"/>
</dbReference>
<keyword evidence="3" id="KW-0560">Oxidoreductase</keyword>
<dbReference type="AlphaFoldDB" id="A0A2K1QTS6"/>
<dbReference type="Proteomes" id="UP000243797">
    <property type="component" value="Unassembled WGS sequence"/>
</dbReference>
<proteinExistence type="predicted"/>
<dbReference type="PANTHER" id="PTHR43397:SF1">
    <property type="entry name" value="ERGOTHIONEINE BIOSYNTHESIS PROTEIN 1"/>
    <property type="match status" value="1"/>
</dbReference>
<feature type="domain" description="DinB-like" evidence="9">
    <location>
        <begin position="366"/>
        <end position="503"/>
    </location>
</feature>
<organism evidence="10 11">
    <name type="scientific">Sphaceloma murrayae</name>
    <dbReference type="NCBI Taxonomy" id="2082308"/>
    <lineage>
        <taxon>Eukaryota</taxon>
        <taxon>Fungi</taxon>
        <taxon>Dikarya</taxon>
        <taxon>Ascomycota</taxon>
        <taxon>Pezizomycotina</taxon>
        <taxon>Dothideomycetes</taxon>
        <taxon>Dothideomycetidae</taxon>
        <taxon>Myriangiales</taxon>
        <taxon>Elsinoaceae</taxon>
        <taxon>Sphaceloma</taxon>
    </lineage>
</organism>
<accession>A0A2K1QTS6</accession>
<dbReference type="OrthoDB" id="659at2759"/>
<evidence type="ECO:0000259" key="7">
    <source>
        <dbReference type="Pfam" id="PF03781"/>
    </source>
</evidence>
<keyword evidence="4" id="KW-0408">Iron</keyword>
<dbReference type="InterPro" id="IPR042095">
    <property type="entry name" value="SUMF_sf"/>
</dbReference>
<dbReference type="InterPro" id="IPR024775">
    <property type="entry name" value="DinB-like"/>
</dbReference>
<feature type="region of interest" description="Disordered" evidence="6">
    <location>
        <begin position="623"/>
        <end position="664"/>
    </location>
</feature>
<name>A0A2K1QTS6_9PEZI</name>
<keyword evidence="11" id="KW-1185">Reference proteome</keyword>
<dbReference type="InterPro" id="IPR016187">
    <property type="entry name" value="CTDL_fold"/>
</dbReference>
<dbReference type="Pfam" id="PF03781">
    <property type="entry name" value="FGE-sulfatase"/>
    <property type="match status" value="1"/>
</dbReference>
<reference evidence="10 11" key="1">
    <citation type="submission" date="2017-06" db="EMBL/GenBank/DDBJ databases">
        <title>Draft genome sequence of a variant of Elsinoe murrayae.</title>
        <authorList>
            <person name="Cheng Q."/>
        </authorList>
    </citation>
    <scope>NUCLEOTIDE SEQUENCE [LARGE SCALE GENOMIC DNA]</scope>
    <source>
        <strain evidence="10 11">CQ-2017a</strain>
    </source>
</reference>
<evidence type="ECO:0000259" key="9">
    <source>
        <dbReference type="Pfam" id="PF12867"/>
    </source>
</evidence>
<evidence type="ECO:0000259" key="8">
    <source>
        <dbReference type="Pfam" id="PF10017"/>
    </source>
</evidence>
<dbReference type="Gene3D" id="3.40.50.150">
    <property type="entry name" value="Vaccinia Virus protein VP39"/>
    <property type="match status" value="1"/>
</dbReference>
<evidence type="ECO:0000256" key="6">
    <source>
        <dbReference type="SAM" id="MobiDB-lite"/>
    </source>
</evidence>
<comment type="pathway">
    <text evidence="5">Amino-acid biosynthesis; ergothioneine biosynthesis.</text>
</comment>
<evidence type="ECO:0000256" key="2">
    <source>
        <dbReference type="ARBA" id="ARBA00022679"/>
    </source>
</evidence>
<dbReference type="SUPFAM" id="SSF56436">
    <property type="entry name" value="C-type lectin-like"/>
    <property type="match status" value="1"/>
</dbReference>
<feature type="domain" description="Sulfatase-modifying factor enzyme-like" evidence="7">
    <location>
        <begin position="562"/>
        <end position="865"/>
    </location>
</feature>
<dbReference type="Pfam" id="PF10017">
    <property type="entry name" value="Methyltransf_33"/>
    <property type="match status" value="1"/>
</dbReference>
<keyword evidence="1" id="KW-0489">Methyltransferase</keyword>
<dbReference type="InterPro" id="IPR019257">
    <property type="entry name" value="MeTrfase_dom"/>
</dbReference>
<dbReference type="Gene3D" id="3.90.1580.10">
    <property type="entry name" value="paralog of FGE (formylglycine-generating enzyme)"/>
    <property type="match status" value="1"/>
</dbReference>
<sequence>MSPALLEPHLLESTPPLSAQILDIRNGADFVPLVDQIRAGLKVHNGHEKSLPTLLLYDKAGLQLFERITYLDEYYLTNQEIQILERCADQIARRVALRPDSIFLELGSGNLRKVRLLLDALERKATPVTYYALDLSREELERTLAEIPLDTYQHVKCFGLWGTYDDGLAWLKQPKNLKRPKTILSLGSSIGNFDRKEAAAFLAQFKDVLGPTDSFLLGIDACTDPEKVYHAYNDRHGLTHEFVLNGLSQANKLLGYAAFTISDWEVIGEYDTVAGRHHAFVSPKKDVEVEGVQIRAGERIRIEESYKYSIDQSDELFQAAGMSGASRWTSDDGDYALHLINRPPVQSATLPEQYASHHVPTLEDFRSMWKAWDTVTQDMIPDEELLEKPIKLRNACIFYLGHIPTFLDIHLMRATSGNATDPQYYHQIFERGIDPDVDDPEKCHAHSEIPDQWPPVNEMLEYQSRVRKRVLDLFASDSAMQDRKVQRALWLGLEHEMMHLETLLYMLVQSEKTLPPPGTIQPDFEAIARQAERATVANEWLEVPAQEISIGLDDPDDNSGPEHYMGWDNERPRRSVRVARFQIKGRPITNREYAAFLEQTGKTGTPASWTTFDDRANGHVNGNTNGYANGIGSANGHSNGSNDANGHSNGHSNGHENGFANGHTLSNGDARGACSPSKTFLADKAVRTVYGAVSLQYALDWPVSASYDELTACAAYMGGRIPTFEEARSAYHYAEVSRQKEAQQSLSPTIPAVNSHLINNGVQESPPDGPNAPNSARESPALNPRSLFIDLTHTNTSFKHWHPMPVSHLGNRLAGQSDMGGLWEWTSTTLRPWDGFEAMHLYPGYTADFFDEKHNIVLGGSWATLPRIAGRKSL</sequence>
<feature type="region of interest" description="Disordered" evidence="6">
    <location>
        <begin position="758"/>
        <end position="779"/>
    </location>
</feature>
<evidence type="ECO:0000256" key="4">
    <source>
        <dbReference type="ARBA" id="ARBA00023004"/>
    </source>
</evidence>
<dbReference type="PANTHER" id="PTHR43397">
    <property type="entry name" value="ERGOTHIONEINE BIOSYNTHESIS PROTEIN 1"/>
    <property type="match status" value="1"/>
</dbReference>
<dbReference type="STRING" id="2082308.A0A2K1QTS6"/>
<comment type="caution">
    <text evidence="10">The sequence shown here is derived from an EMBL/GenBank/DDBJ whole genome shotgun (WGS) entry which is preliminary data.</text>
</comment>
<evidence type="ECO:0000313" key="11">
    <source>
        <dbReference type="Proteomes" id="UP000243797"/>
    </source>
</evidence>
<dbReference type="SUPFAM" id="SSF53335">
    <property type="entry name" value="S-adenosyl-L-methionine-dependent methyltransferases"/>
    <property type="match status" value="1"/>
</dbReference>